<dbReference type="PANTHER" id="PTHR34265:SF1">
    <property type="entry name" value="TYPE III PANTOTHENATE KINASE"/>
    <property type="match status" value="1"/>
</dbReference>
<sequence length="261" mass="27202">MILLIDSGNSRLKLGWLDPRTGAREPEPVAFDNLDLDALGAWLRKQARKPARAIGVNVAGPARGEAIAAALAGCGVTWMRPRREALGMTNAYRNQAQLGADRWAAMLGLRMRLPEGHPPALLASFGTATTLDTLGPDNEFAGGLILPGPAMMRGSLVHGTANLPLAEGPVTPYPTETHEAIATGIAAAQAGALVRQWLAGHDRYGQAPEVYVAGGGWAEVRPEIERLLLLVGASRGAAPKPVILQAPVLDGLAALAADGST</sequence>
<keyword evidence="10" id="KW-0547">Nucleotide-binding</keyword>
<reference evidence="17 20" key="2">
    <citation type="submission" date="2016-07" db="EMBL/GenBank/DDBJ databases">
        <title>Complete genome sequences of Bordetella pseudohinzii.</title>
        <authorList>
            <person name="Spilker T."/>
            <person name="Darrah R."/>
            <person name="LiPuma J.J."/>
        </authorList>
    </citation>
    <scope>NUCLEOTIDE SEQUENCE [LARGE SCALE GENOMIC DNA]</scope>
    <source>
        <strain evidence="17 20">HI4681</strain>
    </source>
</reference>
<evidence type="ECO:0000256" key="16">
    <source>
        <dbReference type="ARBA" id="ARBA00040883"/>
    </source>
</evidence>
<comment type="subunit">
    <text evidence="6">Homodimer.</text>
</comment>
<keyword evidence="14" id="KW-0173">Coenzyme A biosynthesis</keyword>
<keyword evidence="20" id="KW-1185">Reference proteome</keyword>
<keyword evidence="12" id="KW-0067">ATP-binding</keyword>
<dbReference type="Proteomes" id="UP000092950">
    <property type="component" value="Chromosome"/>
</dbReference>
<evidence type="ECO:0000313" key="20">
    <source>
        <dbReference type="Proteomes" id="UP000092950"/>
    </source>
</evidence>
<dbReference type="Pfam" id="PF03309">
    <property type="entry name" value="Pan_kinase"/>
    <property type="match status" value="1"/>
</dbReference>
<dbReference type="KEGG" id="bpdz:BBN53_19950"/>
<evidence type="ECO:0000256" key="11">
    <source>
        <dbReference type="ARBA" id="ARBA00022777"/>
    </source>
</evidence>
<protein>
    <recommendedName>
        <fullName evidence="16">Type III pantothenate kinase</fullName>
        <ecNumber evidence="7">2.7.1.33</ecNumber>
    </recommendedName>
</protein>
<dbReference type="GO" id="GO:0005524">
    <property type="term" value="F:ATP binding"/>
    <property type="evidence" value="ECO:0007669"/>
    <property type="project" value="UniProtKB-KW"/>
</dbReference>
<dbReference type="SUPFAM" id="SSF53067">
    <property type="entry name" value="Actin-like ATPase domain"/>
    <property type="match status" value="2"/>
</dbReference>
<organism evidence="18 19">
    <name type="scientific">Bordetella pseudohinzii</name>
    <dbReference type="NCBI Taxonomy" id="1331258"/>
    <lineage>
        <taxon>Bacteria</taxon>
        <taxon>Pseudomonadati</taxon>
        <taxon>Pseudomonadota</taxon>
        <taxon>Betaproteobacteria</taxon>
        <taxon>Burkholderiales</taxon>
        <taxon>Alcaligenaceae</taxon>
        <taxon>Bordetella</taxon>
    </lineage>
</organism>
<comment type="catalytic activity">
    <reaction evidence="1">
        <text>(R)-pantothenate + ATP = (R)-4'-phosphopantothenate + ADP + H(+)</text>
        <dbReference type="Rhea" id="RHEA:16373"/>
        <dbReference type="ChEBI" id="CHEBI:10986"/>
        <dbReference type="ChEBI" id="CHEBI:15378"/>
        <dbReference type="ChEBI" id="CHEBI:29032"/>
        <dbReference type="ChEBI" id="CHEBI:30616"/>
        <dbReference type="ChEBI" id="CHEBI:456216"/>
        <dbReference type="EC" id="2.7.1.33"/>
    </reaction>
</comment>
<gene>
    <name evidence="18" type="primary">coaX</name>
    <name evidence="17" type="ORF">BBN53_19950</name>
    <name evidence="18" type="ORF">ERS370011_02297</name>
</gene>
<dbReference type="RefSeq" id="WP_043207144.1">
    <property type="nucleotide sequence ID" value="NZ_CAJGUP010000229.1"/>
</dbReference>
<name>A0A0J6F1L5_9BORD</name>
<evidence type="ECO:0000256" key="7">
    <source>
        <dbReference type="ARBA" id="ARBA00012102"/>
    </source>
</evidence>
<evidence type="ECO:0000256" key="6">
    <source>
        <dbReference type="ARBA" id="ARBA00011738"/>
    </source>
</evidence>
<accession>A0A0M7FF55</accession>
<dbReference type="InterPro" id="IPR004619">
    <property type="entry name" value="Type_III_PanK"/>
</dbReference>
<keyword evidence="13" id="KW-0630">Potassium</keyword>
<dbReference type="Proteomes" id="UP000053096">
    <property type="component" value="Unassembled WGS sequence"/>
</dbReference>
<evidence type="ECO:0000256" key="1">
    <source>
        <dbReference type="ARBA" id="ARBA00001206"/>
    </source>
</evidence>
<evidence type="ECO:0000313" key="19">
    <source>
        <dbReference type="Proteomes" id="UP000053096"/>
    </source>
</evidence>
<dbReference type="CDD" id="cd24015">
    <property type="entry name" value="ASKHA_NBD_PanK-III"/>
    <property type="match status" value="1"/>
</dbReference>
<dbReference type="EC" id="2.7.1.33" evidence="7"/>
<evidence type="ECO:0000256" key="9">
    <source>
        <dbReference type="ARBA" id="ARBA00022679"/>
    </source>
</evidence>
<keyword evidence="9 18" id="KW-0808">Transferase</keyword>
<comment type="pathway">
    <text evidence="5">Cofactor biosynthesis; coenzyme A biosynthesis; CoA from (R)-pantothenate: step 1/5.</text>
</comment>
<evidence type="ECO:0000313" key="18">
    <source>
        <dbReference type="EMBL" id="CUI80012.1"/>
    </source>
</evidence>
<dbReference type="GO" id="GO:0004594">
    <property type="term" value="F:pantothenate kinase activity"/>
    <property type="evidence" value="ECO:0007669"/>
    <property type="project" value="UniProtKB-EC"/>
</dbReference>
<dbReference type="OrthoDB" id="9781305at2"/>
<comment type="similarity">
    <text evidence="15">Belongs to the type III pantothenate kinase family.</text>
</comment>
<evidence type="ECO:0000256" key="3">
    <source>
        <dbReference type="ARBA" id="ARBA00001972"/>
    </source>
</evidence>
<evidence type="ECO:0000256" key="15">
    <source>
        <dbReference type="ARBA" id="ARBA00038036"/>
    </source>
</evidence>
<dbReference type="EMBL" id="CP016440">
    <property type="protein sequence ID" value="ANY17957.1"/>
    <property type="molecule type" value="Genomic_DNA"/>
</dbReference>
<accession>A0A0J6F1L5</accession>
<dbReference type="UniPathway" id="UPA00241">
    <property type="reaction ID" value="UER00352"/>
</dbReference>
<evidence type="ECO:0000256" key="12">
    <source>
        <dbReference type="ARBA" id="ARBA00022840"/>
    </source>
</evidence>
<evidence type="ECO:0000256" key="5">
    <source>
        <dbReference type="ARBA" id="ARBA00005225"/>
    </source>
</evidence>
<keyword evidence="11 18" id="KW-0418">Kinase</keyword>
<keyword evidence="8" id="KW-0963">Cytoplasm</keyword>
<comment type="cofactor">
    <cofactor evidence="2">
        <name>K(+)</name>
        <dbReference type="ChEBI" id="CHEBI:29103"/>
    </cofactor>
</comment>
<evidence type="ECO:0000256" key="10">
    <source>
        <dbReference type="ARBA" id="ARBA00022741"/>
    </source>
</evidence>
<evidence type="ECO:0000256" key="2">
    <source>
        <dbReference type="ARBA" id="ARBA00001958"/>
    </source>
</evidence>
<proteinExistence type="inferred from homology"/>
<dbReference type="InterPro" id="IPR043129">
    <property type="entry name" value="ATPase_NBD"/>
</dbReference>
<dbReference type="GO" id="GO:0015937">
    <property type="term" value="P:coenzyme A biosynthetic process"/>
    <property type="evidence" value="ECO:0007669"/>
    <property type="project" value="UniProtKB-UniPathway"/>
</dbReference>
<evidence type="ECO:0000256" key="14">
    <source>
        <dbReference type="ARBA" id="ARBA00022993"/>
    </source>
</evidence>
<evidence type="ECO:0000256" key="8">
    <source>
        <dbReference type="ARBA" id="ARBA00022490"/>
    </source>
</evidence>
<dbReference type="NCBIfam" id="NF009869">
    <property type="entry name" value="PRK13328.1-5"/>
    <property type="match status" value="1"/>
</dbReference>
<evidence type="ECO:0000313" key="17">
    <source>
        <dbReference type="EMBL" id="ANY17957.1"/>
    </source>
</evidence>
<dbReference type="PANTHER" id="PTHR34265">
    <property type="entry name" value="TYPE III PANTOTHENATE KINASE"/>
    <property type="match status" value="1"/>
</dbReference>
<evidence type="ECO:0000256" key="4">
    <source>
        <dbReference type="ARBA" id="ARBA00004496"/>
    </source>
</evidence>
<dbReference type="GO" id="GO:0005737">
    <property type="term" value="C:cytoplasm"/>
    <property type="evidence" value="ECO:0007669"/>
    <property type="project" value="UniProtKB-SubCell"/>
</dbReference>
<dbReference type="EMBL" id="CYTV01000005">
    <property type="protein sequence ID" value="CUI80012.1"/>
    <property type="molecule type" value="Genomic_DNA"/>
</dbReference>
<dbReference type="AlphaFoldDB" id="A0A0J6F1L5"/>
<comment type="subcellular location">
    <subcellularLocation>
        <location evidence="4">Cytoplasm</location>
    </subcellularLocation>
</comment>
<comment type="cofactor">
    <cofactor evidence="3">
        <name>NH4(+)</name>
        <dbReference type="ChEBI" id="CHEBI:28938"/>
    </cofactor>
</comment>
<evidence type="ECO:0000256" key="13">
    <source>
        <dbReference type="ARBA" id="ARBA00022958"/>
    </source>
</evidence>
<reference evidence="18 19" key="1">
    <citation type="submission" date="2015-09" db="EMBL/GenBank/DDBJ databases">
        <authorList>
            <person name="Jackson K.R."/>
            <person name="Lunt B.L."/>
            <person name="Fisher J.N.B."/>
            <person name="Gardner A.V."/>
            <person name="Bailey M.E."/>
            <person name="Deus L.M."/>
            <person name="Earl A.S."/>
            <person name="Gibby P.D."/>
            <person name="Hartmann K.A."/>
            <person name="Liu J.E."/>
            <person name="Manci A.M."/>
            <person name="Nielsen D.A."/>
            <person name="Solomon M.B."/>
            <person name="Breakwell D.P."/>
            <person name="Burnett S.H."/>
            <person name="Grose J.H."/>
        </authorList>
    </citation>
    <scope>NUCLEOTIDE SEQUENCE [LARGE SCALE GENOMIC DNA]</scope>
    <source>
        <strain evidence="18 19">2789STDY5608636</strain>
    </source>
</reference>
<dbReference type="Gene3D" id="3.30.420.40">
    <property type="match status" value="2"/>
</dbReference>